<gene>
    <name evidence="9" type="ORF">DRI96_05145</name>
</gene>
<sequence length="277" mass="31253">MKLSQIISGVIKVLLYFILTVGAITVLIPFLWMLATAFKPYTEMFKLPISFLPKSPTFQNFVELAHTFPLPRLFFNSFFIAGVACVSSVFFATMVGYGLAKFRSRGLNIIFLILLSSIMVPDFTRVIPLYLTMVRLKGDNTYWGVIIVNYLSIFGIFLMRQYAMAIPEELLDAARIDGASEPRILMEVAFPLLRPACVTLLVIKFMWVWNDFLWPLVMLREPKMMTLPIALSGLKGLQVIRYGPLMAGAVAIVVPVAVLFLFLQKYIVRGIALTGFK</sequence>
<feature type="transmembrane region" description="Helical" evidence="7">
    <location>
        <begin position="12"/>
        <end position="35"/>
    </location>
</feature>
<comment type="caution">
    <text evidence="9">The sequence shown here is derived from an EMBL/GenBank/DDBJ whole genome shotgun (WGS) entry which is preliminary data.</text>
</comment>
<dbReference type="EMBL" id="QMQB01000189">
    <property type="protein sequence ID" value="RLE12061.1"/>
    <property type="molecule type" value="Genomic_DNA"/>
</dbReference>
<dbReference type="Pfam" id="PF00528">
    <property type="entry name" value="BPD_transp_1"/>
    <property type="match status" value="1"/>
</dbReference>
<feature type="transmembrane region" description="Helical" evidence="7">
    <location>
        <begin position="142"/>
        <end position="163"/>
    </location>
</feature>
<dbReference type="GO" id="GO:0005886">
    <property type="term" value="C:plasma membrane"/>
    <property type="evidence" value="ECO:0007669"/>
    <property type="project" value="UniProtKB-SubCell"/>
</dbReference>
<feature type="transmembrane region" description="Helical" evidence="7">
    <location>
        <begin position="242"/>
        <end position="263"/>
    </location>
</feature>
<protein>
    <submittedName>
        <fullName evidence="9">Carbohydrate ABC transporter permease</fullName>
    </submittedName>
</protein>
<evidence type="ECO:0000256" key="4">
    <source>
        <dbReference type="ARBA" id="ARBA00022692"/>
    </source>
</evidence>
<comment type="similarity">
    <text evidence="7">Belongs to the binding-protein-dependent transport system permease family.</text>
</comment>
<dbReference type="SUPFAM" id="SSF161098">
    <property type="entry name" value="MetI-like"/>
    <property type="match status" value="1"/>
</dbReference>
<proteinExistence type="inferred from homology"/>
<feature type="domain" description="ABC transmembrane type-1" evidence="8">
    <location>
        <begin position="74"/>
        <end position="263"/>
    </location>
</feature>
<evidence type="ECO:0000256" key="2">
    <source>
        <dbReference type="ARBA" id="ARBA00022448"/>
    </source>
</evidence>
<evidence type="ECO:0000256" key="6">
    <source>
        <dbReference type="ARBA" id="ARBA00023136"/>
    </source>
</evidence>
<feature type="transmembrane region" description="Helical" evidence="7">
    <location>
        <begin position="109"/>
        <end position="130"/>
    </location>
</feature>
<comment type="subcellular location">
    <subcellularLocation>
        <location evidence="1 7">Cell membrane</location>
        <topology evidence="1 7">Multi-pass membrane protein</topology>
    </subcellularLocation>
</comment>
<keyword evidence="6 7" id="KW-0472">Membrane</keyword>
<dbReference type="Proteomes" id="UP000267654">
    <property type="component" value="Unassembled WGS sequence"/>
</dbReference>
<evidence type="ECO:0000313" key="10">
    <source>
        <dbReference type="Proteomes" id="UP000267654"/>
    </source>
</evidence>
<evidence type="ECO:0000256" key="1">
    <source>
        <dbReference type="ARBA" id="ARBA00004651"/>
    </source>
</evidence>
<dbReference type="PANTHER" id="PTHR43744:SF12">
    <property type="entry name" value="ABC TRANSPORTER PERMEASE PROTEIN MG189-RELATED"/>
    <property type="match status" value="1"/>
</dbReference>
<evidence type="ECO:0000256" key="3">
    <source>
        <dbReference type="ARBA" id="ARBA00022475"/>
    </source>
</evidence>
<keyword evidence="3" id="KW-1003">Cell membrane</keyword>
<evidence type="ECO:0000256" key="7">
    <source>
        <dbReference type="RuleBase" id="RU363032"/>
    </source>
</evidence>
<evidence type="ECO:0000259" key="8">
    <source>
        <dbReference type="PROSITE" id="PS50928"/>
    </source>
</evidence>
<dbReference type="PANTHER" id="PTHR43744">
    <property type="entry name" value="ABC TRANSPORTER PERMEASE PROTEIN MG189-RELATED-RELATED"/>
    <property type="match status" value="1"/>
</dbReference>
<dbReference type="InterPro" id="IPR035906">
    <property type="entry name" value="MetI-like_sf"/>
</dbReference>
<dbReference type="GO" id="GO:0055085">
    <property type="term" value="P:transmembrane transport"/>
    <property type="evidence" value="ECO:0007669"/>
    <property type="project" value="InterPro"/>
</dbReference>
<accession>A0A662DCL4</accession>
<evidence type="ECO:0000313" key="9">
    <source>
        <dbReference type="EMBL" id="RLE12061.1"/>
    </source>
</evidence>
<dbReference type="CDD" id="cd06261">
    <property type="entry name" value="TM_PBP2"/>
    <property type="match status" value="1"/>
</dbReference>
<evidence type="ECO:0000256" key="5">
    <source>
        <dbReference type="ARBA" id="ARBA00022989"/>
    </source>
</evidence>
<keyword evidence="4 7" id="KW-0812">Transmembrane</keyword>
<feature type="transmembrane region" description="Helical" evidence="7">
    <location>
        <begin position="184"/>
        <end position="209"/>
    </location>
</feature>
<keyword evidence="5 7" id="KW-1133">Transmembrane helix</keyword>
<dbReference type="AlphaFoldDB" id="A0A662DCL4"/>
<dbReference type="PROSITE" id="PS50928">
    <property type="entry name" value="ABC_TM1"/>
    <property type="match status" value="1"/>
</dbReference>
<dbReference type="Gene3D" id="1.10.3720.10">
    <property type="entry name" value="MetI-like"/>
    <property type="match status" value="1"/>
</dbReference>
<dbReference type="InterPro" id="IPR000515">
    <property type="entry name" value="MetI-like"/>
</dbReference>
<name>A0A662DCL4_UNCAE</name>
<organism evidence="9 10">
    <name type="scientific">Aerophobetes bacterium</name>
    <dbReference type="NCBI Taxonomy" id="2030807"/>
    <lineage>
        <taxon>Bacteria</taxon>
        <taxon>Candidatus Aerophobota</taxon>
    </lineage>
</organism>
<keyword evidence="2 7" id="KW-0813">Transport</keyword>
<reference evidence="9 10" key="1">
    <citation type="submission" date="2018-06" db="EMBL/GenBank/DDBJ databases">
        <title>Extensive metabolic versatility and redundancy in microbially diverse, dynamic hydrothermal sediments.</title>
        <authorList>
            <person name="Dombrowski N."/>
            <person name="Teske A."/>
            <person name="Baker B.J."/>
        </authorList>
    </citation>
    <scope>NUCLEOTIDE SEQUENCE [LARGE SCALE GENOMIC DNA]</scope>
    <source>
        <strain evidence="9">B19_G9</strain>
    </source>
</reference>
<feature type="transmembrane region" description="Helical" evidence="7">
    <location>
        <begin position="73"/>
        <end position="97"/>
    </location>
</feature>